<proteinExistence type="predicted"/>
<evidence type="ECO:0000313" key="1">
    <source>
        <dbReference type="EMBL" id="MTD96339.1"/>
    </source>
</evidence>
<dbReference type="EMBL" id="WMBQ01000003">
    <property type="protein sequence ID" value="MTD96339.1"/>
    <property type="molecule type" value="Genomic_DNA"/>
</dbReference>
<dbReference type="InterPro" id="IPR010642">
    <property type="entry name" value="Invasion_prot_B"/>
</dbReference>
<comment type="caution">
    <text evidence="1">The sequence shown here is derived from an EMBL/GenBank/DDBJ whole genome shotgun (WGS) entry which is preliminary data.</text>
</comment>
<name>A0A6I3KP87_9HYPH</name>
<organism evidence="1 2">
    <name type="scientific">Hyphomicrobium album</name>
    <dbReference type="NCBI Taxonomy" id="2665159"/>
    <lineage>
        <taxon>Bacteria</taxon>
        <taxon>Pseudomonadati</taxon>
        <taxon>Pseudomonadota</taxon>
        <taxon>Alphaproteobacteria</taxon>
        <taxon>Hyphomicrobiales</taxon>
        <taxon>Hyphomicrobiaceae</taxon>
        <taxon>Hyphomicrobium</taxon>
    </lineage>
</organism>
<dbReference type="Proteomes" id="UP000440694">
    <property type="component" value="Unassembled WGS sequence"/>
</dbReference>
<dbReference type="InterPro" id="IPR038696">
    <property type="entry name" value="IalB_sf"/>
</dbReference>
<gene>
    <name evidence="1" type="ORF">GIW81_18520</name>
</gene>
<evidence type="ECO:0000313" key="2">
    <source>
        <dbReference type="Proteomes" id="UP000440694"/>
    </source>
</evidence>
<reference evidence="1 2" key="1">
    <citation type="submission" date="2019-11" db="EMBL/GenBank/DDBJ databases">
        <title>Identification of a novel strain.</title>
        <authorList>
            <person name="Xu Q."/>
            <person name="Wang G."/>
        </authorList>
    </citation>
    <scope>NUCLEOTIDE SEQUENCE [LARGE SCALE GENOMIC DNA]</scope>
    <source>
        <strain evidence="2">xq</strain>
    </source>
</reference>
<dbReference type="AlphaFoldDB" id="A0A6I3KP87"/>
<protein>
    <submittedName>
        <fullName evidence="1">Invasion associated locus B family protein</fullName>
    </submittedName>
</protein>
<sequence length="231" mass="24711">MLRRLRGGRGGNRPSITVMIPKSSWPTRCRFSPYPLDHWSPMTRTVRLCVLFLSFVAVLCGSVSSAGAQAPAPAAKAPAAAPAAKEAPPKPAADAAAPQIPWLVNCASLPDQMSCEAIQTLTIQKTGQLLLSISVRIPPNSKTAAMMLHLPHGMFLPDGVSLTIDTNPPQKQPVQTCDQKGCYVGVPIDDTLLKTLQSGKILTIAFKSLEKKEITIPIALSGFKEAYAKLM</sequence>
<dbReference type="Gene3D" id="2.60.40.1880">
    <property type="entry name" value="Invasion associated locus B (IalB) protein"/>
    <property type="match status" value="1"/>
</dbReference>
<accession>A0A6I3KP87</accession>
<keyword evidence="2" id="KW-1185">Reference proteome</keyword>
<dbReference type="Pfam" id="PF06776">
    <property type="entry name" value="IalB"/>
    <property type="match status" value="1"/>
</dbReference>